<dbReference type="PIRSF" id="PIRSF018300">
    <property type="entry name" value="DNA_pol_alph_2"/>
    <property type="match status" value="1"/>
</dbReference>
<dbReference type="GO" id="GO:0003677">
    <property type="term" value="F:DNA binding"/>
    <property type="evidence" value="ECO:0007669"/>
    <property type="project" value="InterPro"/>
</dbReference>
<evidence type="ECO:0000259" key="9">
    <source>
        <dbReference type="Pfam" id="PF08418"/>
    </source>
</evidence>
<dbReference type="GO" id="GO:0005658">
    <property type="term" value="C:alpha DNA polymerase:primase complex"/>
    <property type="evidence" value="ECO:0007669"/>
    <property type="project" value="TreeGrafter"/>
</dbReference>
<keyword evidence="5 6" id="KW-0539">Nucleus</keyword>
<feature type="domain" description="DNA polymerase alpha subunit B OB" evidence="10">
    <location>
        <begin position="224"/>
        <end position="332"/>
    </location>
</feature>
<dbReference type="GO" id="GO:0006270">
    <property type="term" value="P:DNA replication initiation"/>
    <property type="evidence" value="ECO:0007669"/>
    <property type="project" value="TreeGrafter"/>
</dbReference>
<dbReference type="InterPro" id="IPR007185">
    <property type="entry name" value="DNA_pol_a/d/e_bsu"/>
</dbReference>
<name>A0A1G4JQT0_9SACH</name>
<dbReference type="InterPro" id="IPR043034">
    <property type="entry name" value="DNA_pol_alpha_B_N_sf"/>
</dbReference>
<evidence type="ECO:0000256" key="5">
    <source>
        <dbReference type="ARBA" id="ARBA00023242"/>
    </source>
</evidence>
<dbReference type="PANTHER" id="PTHR23061">
    <property type="entry name" value="DNA POLYMERASE 2 ALPHA 70 KDA SUBUNIT"/>
    <property type="match status" value="1"/>
</dbReference>
<evidence type="ECO:0000313" key="11">
    <source>
        <dbReference type="EMBL" id="SCU93159.1"/>
    </source>
</evidence>
<evidence type="ECO:0000256" key="1">
    <source>
        <dbReference type="ARBA" id="ARBA00004123"/>
    </source>
</evidence>
<organism evidence="11 12">
    <name type="scientific">Lachancea meyersii CBS 8951</name>
    <dbReference type="NCBI Taxonomy" id="1266667"/>
    <lineage>
        <taxon>Eukaryota</taxon>
        <taxon>Fungi</taxon>
        <taxon>Dikarya</taxon>
        <taxon>Ascomycota</taxon>
        <taxon>Saccharomycotina</taxon>
        <taxon>Saccharomycetes</taxon>
        <taxon>Saccharomycetales</taxon>
        <taxon>Saccharomycetaceae</taxon>
        <taxon>Lachancea</taxon>
    </lineage>
</organism>
<comment type="function">
    <text evidence="6">Accessory subunit of the DNA polymerase alpha complex (also known as the alpha DNA polymerase-primase complex) which plays an essential role in the initiation of DNA synthesis.</text>
</comment>
<evidence type="ECO:0000313" key="12">
    <source>
        <dbReference type="Proteomes" id="UP000191144"/>
    </source>
</evidence>
<dbReference type="PANTHER" id="PTHR23061:SF12">
    <property type="entry name" value="DNA POLYMERASE ALPHA SUBUNIT B"/>
    <property type="match status" value="1"/>
</dbReference>
<feature type="region of interest" description="Disordered" evidence="7">
    <location>
        <begin position="108"/>
        <end position="139"/>
    </location>
</feature>
<dbReference type="InterPro" id="IPR054300">
    <property type="entry name" value="OB_DPOA2"/>
</dbReference>
<protein>
    <recommendedName>
        <fullName evidence="3 6">DNA polymerase alpha subunit B</fullName>
    </recommendedName>
</protein>
<comment type="subcellular location">
    <subcellularLocation>
        <location evidence="1 6">Nucleus</location>
    </subcellularLocation>
</comment>
<evidence type="ECO:0000259" key="10">
    <source>
        <dbReference type="Pfam" id="PF22062"/>
    </source>
</evidence>
<dbReference type="InterPro" id="IPR016722">
    <property type="entry name" value="DNA_pol_alpha_bsu"/>
</dbReference>
<evidence type="ECO:0000256" key="7">
    <source>
        <dbReference type="SAM" id="MobiDB-lite"/>
    </source>
</evidence>
<dbReference type="EMBL" id="LT598477">
    <property type="protein sequence ID" value="SCU93159.1"/>
    <property type="molecule type" value="Genomic_DNA"/>
</dbReference>
<dbReference type="AlphaFoldDB" id="A0A1G4JQT0"/>
<evidence type="ECO:0000256" key="6">
    <source>
        <dbReference type="PIRNR" id="PIRNR018300"/>
    </source>
</evidence>
<reference evidence="12" key="1">
    <citation type="submission" date="2016-03" db="EMBL/GenBank/DDBJ databases">
        <authorList>
            <person name="Devillers Hugo."/>
        </authorList>
    </citation>
    <scope>NUCLEOTIDE SEQUENCE [LARGE SCALE GENOMIC DNA]</scope>
</reference>
<dbReference type="Pfam" id="PF08418">
    <property type="entry name" value="Pol_alpha_B_N"/>
    <property type="match status" value="1"/>
</dbReference>
<dbReference type="Proteomes" id="UP000191144">
    <property type="component" value="Chromosome F"/>
</dbReference>
<gene>
    <name evidence="11" type="ORF">LAME_0F02850G</name>
</gene>
<dbReference type="InterPro" id="IPR013627">
    <property type="entry name" value="Pol_alpha_B_N"/>
</dbReference>
<evidence type="ECO:0000256" key="2">
    <source>
        <dbReference type="ARBA" id="ARBA00007299"/>
    </source>
</evidence>
<keyword evidence="4 6" id="KW-0235">DNA replication</keyword>
<evidence type="ECO:0000256" key="3">
    <source>
        <dbReference type="ARBA" id="ARBA00018596"/>
    </source>
</evidence>
<keyword evidence="12" id="KW-1185">Reference proteome</keyword>
<dbReference type="Pfam" id="PF22062">
    <property type="entry name" value="OB_DPOA2"/>
    <property type="match status" value="1"/>
</dbReference>
<accession>A0A1G4JQT0</accession>
<comment type="similarity">
    <text evidence="2 6">Belongs to the DNA polymerase alpha subunit B family.</text>
</comment>
<feature type="domain" description="DNA polymerase alpha/delta/epsilon subunit B" evidence="8">
    <location>
        <begin position="360"/>
        <end position="593"/>
    </location>
</feature>
<dbReference type="OrthoDB" id="336885at2759"/>
<feature type="domain" description="DNA polymerase alpha subunit B N-terminal" evidence="9">
    <location>
        <begin position="3"/>
        <end position="67"/>
    </location>
</feature>
<evidence type="ECO:0000259" key="8">
    <source>
        <dbReference type="Pfam" id="PF04042"/>
    </source>
</evidence>
<dbReference type="Gene3D" id="1.10.8.530">
    <property type="entry name" value="DNA polymerase alpha-primase, subunit B, N-terminal domain"/>
    <property type="match status" value="1"/>
</dbReference>
<proteinExistence type="inferred from homology"/>
<sequence length="657" mass="72919">MTQLNELIARFGRSADDPKILGALEDLSKIYSLEAEELYIKWEQYAYQKHKQTVDLDLDTLDAFKQSIQQQMEKKASLIGGQPLSASSSAIKKPKALKPNVSSPSLFGFGMPKTPTLKKRRVEPSLTHQEDNSSPVMASADRSETFFTPSHRPENLKSMTSAAASPLLNNPDPGKVVDVLNLANIDPANGIDFDEGKRVKLIPFFEASKFNFRTMRQNLLDTADVLDEQIENFTQVIQQHYNIPANDIGDPSVQSQSEITAVGRIVPDSPIADGILNTESLALETSRLAGIGRRVQLNLGKVKELTLFPGQIVGLRGKNANGECFVVEEILQIPQLNFPVSTGTELQTYNESMENKPMKVVVVKGPYTPSDSLHFSNLASFIERINTDIRPHVLIMFGPFIDITHPLIASGSIPDFPELKNQPKTLDEVFTKVLAPILKQINPAIQVVLIPSTLDSVSNHAAYPQNMLDRKLLQLPKNFKCYTNPSTFQLNETFVGCSNADAFKDTKEIVKGGNTSLKNRFDRIAEHILTQRRFYPLFPGGIKKRKSHDQSGSVPWEHVTGVDLDVPYMGLTEFAGNVNPDVIIIPSELTHFSRVVQNVLFVNPGSFIRSSGVRGTFAQISITSPNLLEGTLTKVEGDEDIYLHNVWKRCRVDIITA</sequence>
<evidence type="ECO:0000256" key="4">
    <source>
        <dbReference type="ARBA" id="ARBA00022705"/>
    </source>
</evidence>
<dbReference type="Pfam" id="PF04042">
    <property type="entry name" value="DNA_pol_E_B"/>
    <property type="match status" value="1"/>
</dbReference>
<dbReference type="Gene3D" id="3.60.21.60">
    <property type="match status" value="2"/>
</dbReference>